<evidence type="ECO:0000313" key="1">
    <source>
        <dbReference type="EMBL" id="EKE28712.1"/>
    </source>
</evidence>
<gene>
    <name evidence="1" type="ORF">ACD_3C00025G0001</name>
</gene>
<proteinExistence type="predicted"/>
<organism evidence="1">
    <name type="scientific">uncultured bacterium</name>
    <name type="common">gcode 4</name>
    <dbReference type="NCBI Taxonomy" id="1234023"/>
    <lineage>
        <taxon>Bacteria</taxon>
        <taxon>environmental samples</taxon>
    </lineage>
</organism>
<comment type="caution">
    <text evidence="1">The sequence shown here is derived from an EMBL/GenBank/DDBJ whole genome shotgun (WGS) entry which is preliminary data.</text>
</comment>
<sequence length="190" mass="20900">MASFEVSFTVSATAINQMALEESAKIITVFHEDSRFSIIDISANSILLSARSFLVHKKYDFHPTIHFTHPQGIASKSSTRIFRALTSCQCFTIDSAKGCSDFCSRDAAIDRISFSDMIHKSTISVTFGFHSVIVHVLSNTMAFIWQAVSSGSHHFIRIQFWAHLQVQTIIAVGVASPSAQGQAITITAEK</sequence>
<name>K2G351_9BACT</name>
<reference evidence="1" key="1">
    <citation type="journal article" date="2012" name="Science">
        <title>Fermentation, hydrogen, and sulfur metabolism in multiple uncultivated bacterial phyla.</title>
        <authorList>
            <person name="Wrighton K.C."/>
            <person name="Thomas B.C."/>
            <person name="Sharon I."/>
            <person name="Miller C.S."/>
            <person name="Castelle C.J."/>
            <person name="VerBerkmoes N.C."/>
            <person name="Wilkins M.J."/>
            <person name="Hettich R.L."/>
            <person name="Lipton M.S."/>
            <person name="Williams K.H."/>
            <person name="Long P.E."/>
            <person name="Banfield J.F."/>
        </authorList>
    </citation>
    <scope>NUCLEOTIDE SEQUENCE [LARGE SCALE GENOMIC DNA]</scope>
</reference>
<dbReference type="AlphaFoldDB" id="K2G351"/>
<protein>
    <submittedName>
        <fullName evidence="1">Uncharacterized protein</fullName>
    </submittedName>
</protein>
<accession>K2G351</accession>
<dbReference type="EMBL" id="AMFJ01000299">
    <property type="protein sequence ID" value="EKE28712.1"/>
    <property type="molecule type" value="Genomic_DNA"/>
</dbReference>